<dbReference type="Proteomes" id="UP001595629">
    <property type="component" value="Unassembled WGS sequence"/>
</dbReference>
<keyword evidence="1" id="KW-1133">Transmembrane helix</keyword>
<feature type="transmembrane region" description="Helical" evidence="1">
    <location>
        <begin position="32"/>
        <end position="51"/>
    </location>
</feature>
<evidence type="ECO:0000313" key="3">
    <source>
        <dbReference type="Proteomes" id="UP001595629"/>
    </source>
</evidence>
<evidence type="ECO:0000256" key="1">
    <source>
        <dbReference type="SAM" id="Phobius"/>
    </source>
</evidence>
<keyword evidence="1" id="KW-0812">Transmembrane</keyword>
<name>A0ABV7TGJ6_9RHOB</name>
<gene>
    <name evidence="2" type="ORF">ACFORG_05570</name>
</gene>
<keyword evidence="1" id="KW-0472">Membrane</keyword>
<sequence length="110" mass="12869">MEDEFLVWKSEIEKEHQRLANTVELKLRKLRYLMLLGLPFVVLPLLFVAFFSEGFSLTPLVWMAIGIAIMGVCAELEQRFLRPVGLSQHFLATCTMETFLEQRSFRMLEE</sequence>
<organism evidence="2 3">
    <name type="scientific">Lutimaribacter marinistellae</name>
    <dbReference type="NCBI Taxonomy" id="1820329"/>
    <lineage>
        <taxon>Bacteria</taxon>
        <taxon>Pseudomonadati</taxon>
        <taxon>Pseudomonadota</taxon>
        <taxon>Alphaproteobacteria</taxon>
        <taxon>Rhodobacterales</taxon>
        <taxon>Roseobacteraceae</taxon>
        <taxon>Lutimaribacter</taxon>
    </lineage>
</organism>
<proteinExistence type="predicted"/>
<comment type="caution">
    <text evidence="2">The sequence shown here is derived from an EMBL/GenBank/DDBJ whole genome shotgun (WGS) entry which is preliminary data.</text>
</comment>
<reference evidence="3" key="1">
    <citation type="journal article" date="2019" name="Int. J. Syst. Evol. Microbiol.">
        <title>The Global Catalogue of Microorganisms (GCM) 10K type strain sequencing project: providing services to taxonomists for standard genome sequencing and annotation.</title>
        <authorList>
            <consortium name="The Broad Institute Genomics Platform"/>
            <consortium name="The Broad Institute Genome Sequencing Center for Infectious Disease"/>
            <person name="Wu L."/>
            <person name="Ma J."/>
        </authorList>
    </citation>
    <scope>NUCLEOTIDE SEQUENCE [LARGE SCALE GENOMIC DNA]</scope>
    <source>
        <strain evidence="3">KCTC 42911</strain>
    </source>
</reference>
<protein>
    <submittedName>
        <fullName evidence="2">Uncharacterized protein</fullName>
    </submittedName>
</protein>
<keyword evidence="3" id="KW-1185">Reference proteome</keyword>
<dbReference type="RefSeq" id="WP_386734395.1">
    <property type="nucleotide sequence ID" value="NZ_JBHRXI010000004.1"/>
</dbReference>
<accession>A0ABV7TGJ6</accession>
<feature type="transmembrane region" description="Helical" evidence="1">
    <location>
        <begin position="57"/>
        <end position="76"/>
    </location>
</feature>
<dbReference type="EMBL" id="JBHRXI010000004">
    <property type="protein sequence ID" value="MFC3613223.1"/>
    <property type="molecule type" value="Genomic_DNA"/>
</dbReference>
<evidence type="ECO:0000313" key="2">
    <source>
        <dbReference type="EMBL" id="MFC3613223.1"/>
    </source>
</evidence>